<evidence type="ECO:0000256" key="1">
    <source>
        <dbReference type="SAM" id="Phobius"/>
    </source>
</evidence>
<organism evidence="2 3">
    <name type="scientific">Mesonia phycicola</name>
    <dbReference type="NCBI Taxonomy" id="579105"/>
    <lineage>
        <taxon>Bacteria</taxon>
        <taxon>Pseudomonadati</taxon>
        <taxon>Bacteroidota</taxon>
        <taxon>Flavobacteriia</taxon>
        <taxon>Flavobacteriales</taxon>
        <taxon>Flavobacteriaceae</taxon>
        <taxon>Mesonia</taxon>
    </lineage>
</organism>
<keyword evidence="1" id="KW-0812">Transmembrane</keyword>
<feature type="transmembrane region" description="Helical" evidence="1">
    <location>
        <begin position="7"/>
        <end position="23"/>
    </location>
</feature>
<feature type="transmembrane region" description="Helical" evidence="1">
    <location>
        <begin position="29"/>
        <end position="49"/>
    </location>
</feature>
<dbReference type="Proteomes" id="UP000184225">
    <property type="component" value="Unassembled WGS sequence"/>
</dbReference>
<evidence type="ECO:0000313" key="2">
    <source>
        <dbReference type="EMBL" id="SHI52772.1"/>
    </source>
</evidence>
<dbReference type="OrthoDB" id="768533at2"/>
<evidence type="ECO:0000313" key="3">
    <source>
        <dbReference type="Proteomes" id="UP000184225"/>
    </source>
</evidence>
<reference evidence="2 3" key="1">
    <citation type="submission" date="2016-11" db="EMBL/GenBank/DDBJ databases">
        <authorList>
            <person name="Jaros S."/>
            <person name="Januszkiewicz K."/>
            <person name="Wedrychowicz H."/>
        </authorList>
    </citation>
    <scope>NUCLEOTIDE SEQUENCE [LARGE SCALE GENOMIC DNA]</scope>
    <source>
        <strain evidence="2 3">DSM 21425</strain>
    </source>
</reference>
<sequence>MIEENTIILILVGTIGSYITYYLNNHIKLGAVLASAFPSLLVGLFFYYFGEIVNETLQKQIPLVYIGSSFVGMVSKKILTHSIYVLLAGLIFSVLYLNKGSFFNNFGGALGTTACISVVVSISLATLIKHKKIKKKP</sequence>
<name>A0A1M6BVF7_9FLAO</name>
<accession>A0A1M6BVF7</accession>
<dbReference type="STRING" id="579105.SAMN04488096_102239"/>
<dbReference type="EMBL" id="FQYY01000002">
    <property type="protein sequence ID" value="SHI52772.1"/>
    <property type="molecule type" value="Genomic_DNA"/>
</dbReference>
<keyword evidence="1" id="KW-0472">Membrane</keyword>
<protein>
    <submittedName>
        <fullName evidence="2">Uncharacterized protein</fullName>
    </submittedName>
</protein>
<gene>
    <name evidence="2" type="ORF">SAMN04488096_102239</name>
</gene>
<feature type="transmembrane region" description="Helical" evidence="1">
    <location>
        <begin position="109"/>
        <end position="128"/>
    </location>
</feature>
<dbReference type="AlphaFoldDB" id="A0A1M6BVF7"/>
<dbReference type="RefSeq" id="WP_073148463.1">
    <property type="nucleotide sequence ID" value="NZ_FQYY01000002.1"/>
</dbReference>
<keyword evidence="3" id="KW-1185">Reference proteome</keyword>
<keyword evidence="1" id="KW-1133">Transmembrane helix</keyword>
<proteinExistence type="predicted"/>
<feature type="transmembrane region" description="Helical" evidence="1">
    <location>
        <begin position="78"/>
        <end position="97"/>
    </location>
</feature>